<protein>
    <submittedName>
        <fullName evidence="2">Uncharacterized protein</fullName>
    </submittedName>
</protein>
<keyword evidence="1" id="KW-0472">Membrane</keyword>
<keyword evidence="1" id="KW-1133">Transmembrane helix</keyword>
<sequence length="84" mass="9616">MSMAIANWNQSRPAVSLYPLQPQGLQRLWWQAYAYTTVSGILLLTLVGLGSLFLYEQVLKWARVCRQNSTYPVRASLERRKSLG</sequence>
<keyword evidence="1" id="KW-0812">Transmembrane</keyword>
<dbReference type="EMBL" id="CP073041">
    <property type="protein sequence ID" value="UXE58924.1"/>
    <property type="molecule type" value="Genomic_DNA"/>
</dbReference>
<accession>A0A977KSH2</accession>
<name>A0A977KSH2_9CYAN</name>
<evidence type="ECO:0000256" key="1">
    <source>
        <dbReference type="SAM" id="Phobius"/>
    </source>
</evidence>
<reference evidence="2" key="1">
    <citation type="submission" date="2021-04" db="EMBL/GenBank/DDBJ databases">
        <title>Genome sequence of Woronichinia naegeliana from Washington state freshwater lake bloom.</title>
        <authorList>
            <person name="Dreher T.W."/>
        </authorList>
    </citation>
    <scope>NUCLEOTIDE SEQUENCE</scope>
    <source>
        <strain evidence="2">WA131</strain>
    </source>
</reference>
<dbReference type="Proteomes" id="UP001065613">
    <property type="component" value="Chromosome"/>
</dbReference>
<dbReference type="KEGG" id="wna:KA717_23350"/>
<gene>
    <name evidence="2" type="ORF">KA717_23350</name>
</gene>
<feature type="transmembrane region" description="Helical" evidence="1">
    <location>
        <begin position="32"/>
        <end position="55"/>
    </location>
</feature>
<dbReference type="AlphaFoldDB" id="A0A977KSH2"/>
<organism evidence="2">
    <name type="scientific">Woronichinia naegeliana WA131</name>
    <dbReference type="NCBI Taxonomy" id="2824559"/>
    <lineage>
        <taxon>Bacteria</taxon>
        <taxon>Bacillati</taxon>
        <taxon>Cyanobacteriota</taxon>
        <taxon>Cyanophyceae</taxon>
        <taxon>Synechococcales</taxon>
        <taxon>Coelosphaeriaceae</taxon>
        <taxon>Woronichinia</taxon>
    </lineage>
</organism>
<evidence type="ECO:0000313" key="2">
    <source>
        <dbReference type="EMBL" id="UXE58924.1"/>
    </source>
</evidence>
<proteinExistence type="predicted"/>